<dbReference type="InterPro" id="IPR031127">
    <property type="entry name" value="E3_UB_ligase_RBR"/>
</dbReference>
<comment type="pathway">
    <text evidence="2">Protein modification; protein ubiquitination.</text>
</comment>
<dbReference type="InterPro" id="IPR044066">
    <property type="entry name" value="TRIAD_supradom"/>
</dbReference>
<evidence type="ECO:0000256" key="6">
    <source>
        <dbReference type="ARBA" id="ARBA00022737"/>
    </source>
</evidence>
<evidence type="ECO:0000259" key="13">
    <source>
        <dbReference type="PROSITE" id="PS50089"/>
    </source>
</evidence>
<evidence type="ECO:0000256" key="2">
    <source>
        <dbReference type="ARBA" id="ARBA00004906"/>
    </source>
</evidence>
<evidence type="ECO:0000313" key="16">
    <source>
        <dbReference type="Proteomes" id="UP001230188"/>
    </source>
</evidence>
<organism evidence="15 16">
    <name type="scientific">Chrysophaeum taylorii</name>
    <dbReference type="NCBI Taxonomy" id="2483200"/>
    <lineage>
        <taxon>Eukaryota</taxon>
        <taxon>Sar</taxon>
        <taxon>Stramenopiles</taxon>
        <taxon>Ochrophyta</taxon>
        <taxon>Pelagophyceae</taxon>
        <taxon>Pelagomonadales</taxon>
        <taxon>Pelagomonadaceae</taxon>
        <taxon>Chrysophaeum</taxon>
    </lineage>
</organism>
<dbReference type="CDD" id="cd20335">
    <property type="entry name" value="BRcat_RBR"/>
    <property type="match status" value="1"/>
</dbReference>
<dbReference type="InterPro" id="IPR001841">
    <property type="entry name" value="Znf_RING"/>
</dbReference>
<protein>
    <recommendedName>
        <fullName evidence="3">RBR-type E3 ubiquitin transferase</fullName>
        <ecNumber evidence="3">2.3.2.31</ecNumber>
    </recommendedName>
</protein>
<keyword evidence="7 11" id="KW-0863">Zinc-finger</keyword>
<keyword evidence="8" id="KW-0833">Ubl conjugation pathway</keyword>
<dbReference type="GO" id="GO:0016567">
    <property type="term" value="P:protein ubiquitination"/>
    <property type="evidence" value="ECO:0007669"/>
    <property type="project" value="InterPro"/>
</dbReference>
<dbReference type="Gene3D" id="3.30.40.10">
    <property type="entry name" value="Zinc/RING finger domain, C3HC4 (zinc finger)"/>
    <property type="match status" value="1"/>
</dbReference>
<dbReference type="SMART" id="SM00647">
    <property type="entry name" value="IBR"/>
    <property type="match status" value="2"/>
</dbReference>
<feature type="domain" description="RING-type" evidence="14">
    <location>
        <begin position="602"/>
        <end position="825"/>
    </location>
</feature>
<dbReference type="InterPro" id="IPR018957">
    <property type="entry name" value="Znf_C3HC4_RING-type"/>
</dbReference>
<dbReference type="PANTHER" id="PTHR11685">
    <property type="entry name" value="RBR FAMILY RING FINGER AND IBR DOMAIN-CONTAINING"/>
    <property type="match status" value="1"/>
</dbReference>
<comment type="catalytic activity">
    <reaction evidence="1">
        <text>[E2 ubiquitin-conjugating enzyme]-S-ubiquitinyl-L-cysteine + [acceptor protein]-L-lysine = [E2 ubiquitin-conjugating enzyme]-L-cysteine + [acceptor protein]-N(6)-ubiquitinyl-L-lysine.</text>
        <dbReference type="EC" id="2.3.2.31"/>
    </reaction>
</comment>
<dbReference type="Proteomes" id="UP001230188">
    <property type="component" value="Unassembled WGS sequence"/>
</dbReference>
<dbReference type="InterPro" id="IPR017907">
    <property type="entry name" value="Znf_RING_CS"/>
</dbReference>
<name>A0AAD7UH79_9STRA</name>
<evidence type="ECO:0000256" key="5">
    <source>
        <dbReference type="ARBA" id="ARBA00022723"/>
    </source>
</evidence>
<gene>
    <name evidence="15" type="ORF">CTAYLR_002537</name>
</gene>
<evidence type="ECO:0000256" key="4">
    <source>
        <dbReference type="ARBA" id="ARBA00022679"/>
    </source>
</evidence>
<dbReference type="InterPro" id="IPR013083">
    <property type="entry name" value="Znf_RING/FYVE/PHD"/>
</dbReference>
<evidence type="ECO:0000256" key="3">
    <source>
        <dbReference type="ARBA" id="ARBA00012251"/>
    </source>
</evidence>
<sequence length="874" mass="96021">MEEVWNVVVALEPKGFEALMPHVIDVIINELGTVETSSLLVQFALGIVRCQRGVLSLDGSRETAKQIALRLRSGLGLDACASQAEHSDRIASATSEERESVHELVLPLVINLTADALVNLRQDDAGVGAYRLHILVRVADDVAGLEDMANGHGAWSEEMTTYAGCVGRISKVFSSGDVVVAFADRQRFRYSPEVLEALDDPPSEPQLGDTVRLKYAEDRDKCKSLQERRSPWKTVMDHYWGQMAVVRGVGSEGDLDCRFPDGVRFSFSPMVLEVVVTLPVSSQKTTADVRAMPEMVKSDSRGGTDESTTPSFARSPASQPPQAEFESDATTLLDKIDKFRARVNEMKENANARNAFVMPTAKEAHPAQTETEEGAALASARNAAFELPPGEFQIGTASVIDRRHARRRARLTRMRETRPVVAAPAIETLDPSQHQHRNDDEAQANAAHRADVKFPKPNVAASGRTRATIPAESREKTNSFSSGDWVHHAPEYEAPPPQGYSAQVDLPPTPPPSMPSFQRRKGPAEQGDARTRVFRYQMNHHPAAALAYDAACTNQDPDLRVVTFGEVFFARDSGTSLAVTHGRDSKITLGWVRSATSSRVDHLVICQICTDEFLKQDLRSFPWPMTDGTVIECDHSFCADCCRGFLNASAEDGGRLSQTGKLTCPMPNCEHPISPEVVRDILNAHEWEQYDKALCAGLAKQFVTCPKCNNPSERIEGGEARCPYKNMAGKICGHVFCPKCARDVHHGITCKEFAEQQQLDAALSGITFVLCPQCYALCEPQRAEECRRATCPSCNFVFCSECGADNGLIHKNGNTAHETTCKFYFAETAPPETLIDFVEAYGGSCSVVEANDALERHNNDMSQALAYLMQKKNL</sequence>
<dbReference type="GO" id="GO:0008270">
    <property type="term" value="F:zinc ion binding"/>
    <property type="evidence" value="ECO:0007669"/>
    <property type="project" value="UniProtKB-KW"/>
</dbReference>
<dbReference type="EMBL" id="JAQMWT010000334">
    <property type="protein sequence ID" value="KAJ8604353.1"/>
    <property type="molecule type" value="Genomic_DNA"/>
</dbReference>
<feature type="region of interest" description="Disordered" evidence="12">
    <location>
        <begin position="294"/>
        <end position="327"/>
    </location>
</feature>
<reference evidence="15" key="1">
    <citation type="submission" date="2023-01" db="EMBL/GenBank/DDBJ databases">
        <title>Metagenome sequencing of chrysophaentin producing Chrysophaeum taylorii.</title>
        <authorList>
            <person name="Davison J."/>
            <person name="Bewley C."/>
        </authorList>
    </citation>
    <scope>NUCLEOTIDE SEQUENCE</scope>
    <source>
        <strain evidence="15">NIES-1699</strain>
    </source>
</reference>
<keyword evidence="9" id="KW-0862">Zinc</keyword>
<dbReference type="PROSITE" id="PS50089">
    <property type="entry name" value="ZF_RING_2"/>
    <property type="match status" value="1"/>
</dbReference>
<evidence type="ECO:0000256" key="12">
    <source>
        <dbReference type="SAM" id="MobiDB-lite"/>
    </source>
</evidence>
<keyword evidence="16" id="KW-1185">Reference proteome</keyword>
<proteinExistence type="predicted"/>
<feature type="compositionally biased region" description="Polar residues" evidence="12">
    <location>
        <begin position="305"/>
        <end position="321"/>
    </location>
</feature>
<evidence type="ECO:0000256" key="7">
    <source>
        <dbReference type="ARBA" id="ARBA00022771"/>
    </source>
</evidence>
<evidence type="ECO:0000256" key="10">
    <source>
        <dbReference type="ARBA" id="ARBA00023043"/>
    </source>
</evidence>
<keyword evidence="5" id="KW-0479">Metal-binding</keyword>
<evidence type="ECO:0000313" key="15">
    <source>
        <dbReference type="EMBL" id="KAJ8604353.1"/>
    </source>
</evidence>
<dbReference type="InterPro" id="IPR002867">
    <property type="entry name" value="IBR_dom"/>
</dbReference>
<feature type="domain" description="RING-type" evidence="13">
    <location>
        <begin position="606"/>
        <end position="668"/>
    </location>
</feature>
<dbReference type="SUPFAM" id="SSF57850">
    <property type="entry name" value="RING/U-box"/>
    <property type="match status" value="3"/>
</dbReference>
<dbReference type="EC" id="2.3.2.31" evidence="3"/>
<evidence type="ECO:0000259" key="14">
    <source>
        <dbReference type="PROSITE" id="PS51873"/>
    </source>
</evidence>
<dbReference type="PROSITE" id="PS00518">
    <property type="entry name" value="ZF_RING_1"/>
    <property type="match status" value="1"/>
</dbReference>
<keyword evidence="10" id="KW-0040">ANK repeat</keyword>
<dbReference type="PROSITE" id="PS51873">
    <property type="entry name" value="TRIAD"/>
    <property type="match status" value="1"/>
</dbReference>
<comment type="caution">
    <text evidence="15">The sequence shown here is derived from an EMBL/GenBank/DDBJ whole genome shotgun (WGS) entry which is preliminary data.</text>
</comment>
<evidence type="ECO:0000256" key="9">
    <source>
        <dbReference type="ARBA" id="ARBA00022833"/>
    </source>
</evidence>
<evidence type="ECO:0000256" key="11">
    <source>
        <dbReference type="PROSITE-ProRule" id="PRU00175"/>
    </source>
</evidence>
<dbReference type="AlphaFoldDB" id="A0AAD7UH79"/>
<evidence type="ECO:0000256" key="8">
    <source>
        <dbReference type="ARBA" id="ARBA00022786"/>
    </source>
</evidence>
<accession>A0AAD7UH79</accession>
<evidence type="ECO:0000256" key="1">
    <source>
        <dbReference type="ARBA" id="ARBA00001798"/>
    </source>
</evidence>
<dbReference type="GO" id="GO:0061630">
    <property type="term" value="F:ubiquitin protein ligase activity"/>
    <property type="evidence" value="ECO:0007669"/>
    <property type="project" value="UniProtKB-EC"/>
</dbReference>
<keyword evidence="4" id="KW-0808">Transferase</keyword>
<feature type="region of interest" description="Disordered" evidence="12">
    <location>
        <begin position="424"/>
        <end position="526"/>
    </location>
</feature>
<keyword evidence="6" id="KW-0677">Repeat</keyword>
<dbReference type="InterPro" id="IPR040847">
    <property type="entry name" value="SH3_15"/>
</dbReference>
<dbReference type="Pfam" id="PF00097">
    <property type="entry name" value="zf-C3HC4"/>
    <property type="match status" value="1"/>
</dbReference>
<dbReference type="Pfam" id="PF18346">
    <property type="entry name" value="SH3_15"/>
    <property type="match status" value="1"/>
</dbReference>
<dbReference type="SMART" id="SM00184">
    <property type="entry name" value="RING"/>
    <property type="match status" value="2"/>
</dbReference>